<name>A0ABV5F325_9FLAO</name>
<evidence type="ECO:0000313" key="2">
    <source>
        <dbReference type="EMBL" id="MFB9053829.1"/>
    </source>
</evidence>
<dbReference type="EMBL" id="JBHMEZ010000012">
    <property type="protein sequence ID" value="MFB9053829.1"/>
    <property type="molecule type" value="Genomic_DNA"/>
</dbReference>
<keyword evidence="1" id="KW-1133">Transmembrane helix</keyword>
<dbReference type="RefSeq" id="WP_382383137.1">
    <property type="nucleotide sequence ID" value="NZ_JBHMEZ010000012.1"/>
</dbReference>
<organism evidence="2 3">
    <name type="scientific">Formosa undariae</name>
    <dbReference type="NCBI Taxonomy" id="1325436"/>
    <lineage>
        <taxon>Bacteria</taxon>
        <taxon>Pseudomonadati</taxon>
        <taxon>Bacteroidota</taxon>
        <taxon>Flavobacteriia</taxon>
        <taxon>Flavobacteriales</taxon>
        <taxon>Flavobacteriaceae</taxon>
        <taxon>Formosa</taxon>
    </lineage>
</organism>
<gene>
    <name evidence="2" type="ORF">ACFFVB_12150</name>
</gene>
<keyword evidence="1" id="KW-0472">Membrane</keyword>
<evidence type="ECO:0000313" key="3">
    <source>
        <dbReference type="Proteomes" id="UP001589605"/>
    </source>
</evidence>
<dbReference type="Proteomes" id="UP001589605">
    <property type="component" value="Unassembled WGS sequence"/>
</dbReference>
<accession>A0ABV5F325</accession>
<keyword evidence="3" id="KW-1185">Reference proteome</keyword>
<comment type="caution">
    <text evidence="2">The sequence shown here is derived from an EMBL/GenBank/DDBJ whole genome shotgun (WGS) entry which is preliminary data.</text>
</comment>
<evidence type="ECO:0000256" key="1">
    <source>
        <dbReference type="SAM" id="Phobius"/>
    </source>
</evidence>
<keyword evidence="1" id="KW-0812">Transmembrane</keyword>
<reference evidence="2 3" key="1">
    <citation type="submission" date="2024-09" db="EMBL/GenBank/DDBJ databases">
        <authorList>
            <person name="Sun Q."/>
            <person name="Mori K."/>
        </authorList>
    </citation>
    <scope>NUCLEOTIDE SEQUENCE [LARGE SCALE GENOMIC DNA]</scope>
    <source>
        <strain evidence="2 3">CECT 8286</strain>
    </source>
</reference>
<protein>
    <submittedName>
        <fullName evidence="2">Uncharacterized protein</fullName>
    </submittedName>
</protein>
<feature type="transmembrane region" description="Helical" evidence="1">
    <location>
        <begin position="12"/>
        <end position="31"/>
    </location>
</feature>
<sequence length="218" mass="24534">MAEIKIEKKKPIWPWILVILIILGIIMYVVYTPTNENMYPDDTNTYKNTDTITPNQESAYPVTSVNDSVVNYESSSTYLVQLQENLDDSTAIGTDSIQTSKALYNLAYATASKAEESNVYDSEALKNIESHLEKQSSTGTSHMDMAATTQLDFKTMSSEITTVIEDIQKNHAPELIDEMSKLKKTSNALSSSMPWSKQQKNIEAYFRQAHDILINIQS</sequence>
<proteinExistence type="predicted"/>